<dbReference type="GO" id="GO:0005886">
    <property type="term" value="C:plasma membrane"/>
    <property type="evidence" value="ECO:0007669"/>
    <property type="project" value="UniProtKB-SubCell"/>
</dbReference>
<name>Q3JLJ0_BURP1</name>
<evidence type="ECO:0000256" key="3">
    <source>
        <dbReference type="ARBA" id="ARBA00022448"/>
    </source>
</evidence>
<feature type="compositionally biased region" description="Basic residues" evidence="12">
    <location>
        <begin position="38"/>
        <end position="58"/>
    </location>
</feature>
<dbReference type="GO" id="GO:0046872">
    <property type="term" value="F:metal ion binding"/>
    <property type="evidence" value="ECO:0007669"/>
    <property type="project" value="UniProtKB-KW"/>
</dbReference>
<feature type="transmembrane region" description="Helical" evidence="13">
    <location>
        <begin position="497"/>
        <end position="520"/>
    </location>
</feature>
<keyword evidence="4" id="KW-1003">Cell membrane</keyword>
<evidence type="ECO:0000256" key="1">
    <source>
        <dbReference type="ARBA" id="ARBA00004651"/>
    </source>
</evidence>
<dbReference type="PANTHER" id="PTHR30365">
    <property type="entry name" value="CYTOCHROME D UBIQUINOL OXIDASE"/>
    <property type="match status" value="1"/>
</dbReference>
<keyword evidence="6 13" id="KW-0812">Transmembrane</keyword>
<feature type="compositionally biased region" description="Basic and acidic residues" evidence="12">
    <location>
        <begin position="86"/>
        <end position="96"/>
    </location>
</feature>
<evidence type="ECO:0000256" key="5">
    <source>
        <dbReference type="ARBA" id="ARBA00022617"/>
    </source>
</evidence>
<keyword evidence="8" id="KW-0249">Electron transport</keyword>
<dbReference type="Proteomes" id="UP000002700">
    <property type="component" value="Chromosome II"/>
</dbReference>
<keyword evidence="7" id="KW-0479">Metal-binding</keyword>
<evidence type="ECO:0000256" key="11">
    <source>
        <dbReference type="ARBA" id="ARBA00023136"/>
    </source>
</evidence>
<reference evidence="14 15" key="1">
    <citation type="submission" date="2005-09" db="EMBL/GenBank/DDBJ databases">
        <authorList>
            <person name="Woods D.E."/>
            <person name="Nierman W.C."/>
        </authorList>
    </citation>
    <scope>NUCLEOTIDE SEQUENCE [LARGE SCALE GENOMIC DNA]</scope>
    <source>
        <strain evidence="14 15">1710b</strain>
    </source>
</reference>
<evidence type="ECO:0000256" key="6">
    <source>
        <dbReference type="ARBA" id="ARBA00022692"/>
    </source>
</evidence>
<protein>
    <submittedName>
        <fullName evidence="14">Ubiquinol oxidase subunit I, cyanide insensitive</fullName>
    </submittedName>
</protein>
<dbReference type="GO" id="GO:0020037">
    <property type="term" value="F:heme binding"/>
    <property type="evidence" value="ECO:0007669"/>
    <property type="project" value="TreeGrafter"/>
</dbReference>
<dbReference type="GO" id="GO:0070069">
    <property type="term" value="C:cytochrome complex"/>
    <property type="evidence" value="ECO:0007669"/>
    <property type="project" value="InterPro"/>
</dbReference>
<dbReference type="Pfam" id="PF01654">
    <property type="entry name" value="Cyt_bd_oxida_I"/>
    <property type="match status" value="1"/>
</dbReference>
<evidence type="ECO:0000256" key="9">
    <source>
        <dbReference type="ARBA" id="ARBA00022989"/>
    </source>
</evidence>
<dbReference type="InterPro" id="IPR002585">
    <property type="entry name" value="Cyt-d_ubiquinol_oxidase_su_1"/>
</dbReference>
<dbReference type="GO" id="GO:0009055">
    <property type="term" value="F:electron transfer activity"/>
    <property type="evidence" value="ECO:0007669"/>
    <property type="project" value="InterPro"/>
</dbReference>
<feature type="compositionally biased region" description="Basic residues" evidence="12">
    <location>
        <begin position="97"/>
        <end position="110"/>
    </location>
</feature>
<feature type="region of interest" description="Disordered" evidence="12">
    <location>
        <begin position="34"/>
        <end position="145"/>
    </location>
</feature>
<keyword evidence="5" id="KW-0349">Heme</keyword>
<dbReference type="EnsemblBacteria" id="ABA53413">
    <property type="protein sequence ID" value="ABA53413"/>
    <property type="gene ID" value="BURPS1710b_A0405"/>
</dbReference>
<evidence type="ECO:0000313" key="15">
    <source>
        <dbReference type="Proteomes" id="UP000002700"/>
    </source>
</evidence>
<dbReference type="KEGG" id="bpm:BURPS1710b_A0405"/>
<evidence type="ECO:0000256" key="2">
    <source>
        <dbReference type="ARBA" id="ARBA00009819"/>
    </source>
</evidence>
<dbReference type="GO" id="GO:0016682">
    <property type="term" value="F:oxidoreductase activity, acting on diphenols and related substances as donors, oxygen as acceptor"/>
    <property type="evidence" value="ECO:0007669"/>
    <property type="project" value="TreeGrafter"/>
</dbReference>
<evidence type="ECO:0000256" key="4">
    <source>
        <dbReference type="ARBA" id="ARBA00022475"/>
    </source>
</evidence>
<feature type="region of interest" description="Disordered" evidence="12">
    <location>
        <begin position="541"/>
        <end position="572"/>
    </location>
</feature>
<evidence type="ECO:0000313" key="14">
    <source>
        <dbReference type="EMBL" id="ABA53413.1"/>
    </source>
</evidence>
<proteinExistence type="inferred from homology"/>
<organism evidence="14 15">
    <name type="scientific">Burkholderia pseudomallei (strain 1710b)</name>
    <dbReference type="NCBI Taxonomy" id="320372"/>
    <lineage>
        <taxon>Bacteria</taxon>
        <taxon>Pseudomonadati</taxon>
        <taxon>Pseudomonadota</taxon>
        <taxon>Betaproteobacteria</taxon>
        <taxon>Burkholderiales</taxon>
        <taxon>Burkholderiaceae</taxon>
        <taxon>Burkholderia</taxon>
        <taxon>pseudomallei group</taxon>
    </lineage>
</organism>
<feature type="compositionally biased region" description="Basic and acidic residues" evidence="12">
    <location>
        <begin position="116"/>
        <end position="129"/>
    </location>
</feature>
<keyword evidence="11 13" id="KW-0472">Membrane</keyword>
<keyword evidence="10" id="KW-0408">Iron</keyword>
<evidence type="ECO:0000256" key="7">
    <source>
        <dbReference type="ARBA" id="ARBA00022723"/>
    </source>
</evidence>
<dbReference type="AlphaFoldDB" id="Q3JLJ0"/>
<sequence length="572" mass="61238">MTPERASRGCGTVCAPIMEKRHVRLQFPLAPPASCTPRGRRVRGARRARGHALGRARVRATGAAARVGRGDRNGARQPDAGIRARRSQDDGRDARRAVHGRRRSRFRRAHGAASSGRDRHGAGGVEERQGSGAQAARAPDHRRAARRDRIHGALAEAARRRPLIGAAARRPSAAMRCDSIRLEAGAGAARAAPAGPCGNGSLARMRRPCRHARARRRRWASRLLRRPPCASSAHIVIQEAPHDGNRRLAPVAPSVRVGHRAAHPAARAHRGARVLRRDARGARVGDGPRRLPASFRVLAADLRGVVRDGRGVGDRDAVPVRHELEPLRRGDVERDRRLHGVRGADRVLPRIGVPRRAAVRPPARAAMGARAGGGARRARHAAVVVLDSRREQLDADAERLPVRRRALLSGEHRRGAAEPVVSVPARAYGRRVLTLWRGGRLYVRRGWLATCRAATPIGFVAVLAGWTTTEAGRQPWTVYGLMRTADSVTPSLTTTDVALSLAAYVLCYLAMFGAGFVLLLRLLRLGPPAASAASSACAAEPDAAAVPGRRSARPLSAVSGGAAGTTEQNDAA</sequence>
<accession>Q3JLJ0</accession>
<evidence type="ECO:0000256" key="8">
    <source>
        <dbReference type="ARBA" id="ARBA00022982"/>
    </source>
</evidence>
<keyword evidence="9 13" id="KW-1133">Transmembrane helix</keyword>
<dbReference type="GO" id="GO:0019646">
    <property type="term" value="P:aerobic electron transport chain"/>
    <property type="evidence" value="ECO:0007669"/>
    <property type="project" value="InterPro"/>
</dbReference>
<dbReference type="PANTHER" id="PTHR30365:SF14">
    <property type="entry name" value="CYTOCHROME BD MENAQUINOL OXIDASE SUBUNIT I-RELATED"/>
    <property type="match status" value="1"/>
</dbReference>
<comment type="similarity">
    <text evidence="2">Belongs to the cytochrome ubiquinol oxidase subunit 1 family.</text>
</comment>
<evidence type="ECO:0000256" key="10">
    <source>
        <dbReference type="ARBA" id="ARBA00023004"/>
    </source>
</evidence>
<keyword evidence="3" id="KW-0813">Transport</keyword>
<gene>
    <name evidence="14" type="primary">cioA</name>
    <name evidence="14" type="ordered locus">BURPS1710b_A0405</name>
</gene>
<dbReference type="EMBL" id="CP000125">
    <property type="protein sequence ID" value="ABA53413.1"/>
    <property type="molecule type" value="Genomic_DNA"/>
</dbReference>
<dbReference type="HOGENOM" id="CLU_476254_0_0_4"/>
<evidence type="ECO:0000256" key="13">
    <source>
        <dbReference type="SAM" id="Phobius"/>
    </source>
</evidence>
<evidence type="ECO:0000256" key="12">
    <source>
        <dbReference type="SAM" id="MobiDB-lite"/>
    </source>
</evidence>
<comment type="subcellular location">
    <subcellularLocation>
        <location evidence="1">Cell membrane</location>
        <topology evidence="1">Multi-pass membrane protein</topology>
    </subcellularLocation>
</comment>